<dbReference type="GO" id="GO:0016874">
    <property type="term" value="F:ligase activity"/>
    <property type="evidence" value="ECO:0007669"/>
    <property type="project" value="UniProtKB-KW"/>
</dbReference>
<dbReference type="PROSITE" id="PS50918">
    <property type="entry name" value="WWE"/>
    <property type="match status" value="1"/>
</dbReference>
<dbReference type="SUPFAM" id="SSF159034">
    <property type="entry name" value="Mib/herc2 domain-like"/>
    <property type="match status" value="1"/>
</dbReference>
<feature type="domain" description="MIB/HERC2" evidence="3">
    <location>
        <begin position="16"/>
        <end position="89"/>
    </location>
</feature>
<dbReference type="Gene3D" id="2.30.30.40">
    <property type="entry name" value="SH3 Domains"/>
    <property type="match status" value="1"/>
</dbReference>
<dbReference type="GO" id="GO:0046872">
    <property type="term" value="F:metal ion binding"/>
    <property type="evidence" value="ECO:0007669"/>
    <property type="project" value="InterPro"/>
</dbReference>
<feature type="region of interest" description="Disordered" evidence="1">
    <location>
        <begin position="84"/>
        <end position="132"/>
    </location>
</feature>
<dbReference type="GO" id="GO:0016567">
    <property type="term" value="P:protein ubiquitination"/>
    <property type="evidence" value="ECO:0007669"/>
    <property type="project" value="InterPro"/>
</dbReference>
<dbReference type="Pfam" id="PF06701">
    <property type="entry name" value="MIB_HERC2"/>
    <property type="match status" value="1"/>
</dbReference>
<evidence type="ECO:0000313" key="5">
    <source>
        <dbReference type="Proteomes" id="UP000266721"/>
    </source>
</evidence>
<dbReference type="InterPro" id="IPR037252">
    <property type="entry name" value="Mib_Herc2_sf"/>
</dbReference>
<accession>A0A3L5TRR1</accession>
<dbReference type="Proteomes" id="UP000266721">
    <property type="component" value="Unassembled WGS sequence"/>
</dbReference>
<dbReference type="InterPro" id="IPR037197">
    <property type="entry name" value="WWE_dom_sf"/>
</dbReference>
<dbReference type="PROSITE" id="PS51416">
    <property type="entry name" value="MIB_HERC2"/>
    <property type="match status" value="1"/>
</dbReference>
<proteinExistence type="predicted"/>
<reference evidence="4 5" key="1">
    <citation type="journal article" date="2016" name="PLoS ONE">
        <title>A First Insight into the Genome of the Filter-Feeder Mussel Mytilus galloprovincialis.</title>
        <authorList>
            <person name="Murgarella M."/>
            <person name="Puiu D."/>
            <person name="Novoa B."/>
            <person name="Figueras A."/>
            <person name="Posada D."/>
            <person name="Canchaya C."/>
        </authorList>
    </citation>
    <scope>NUCLEOTIDE SEQUENCE [LARGE SCALE GENOMIC DNA]</scope>
    <source>
        <tissue evidence="4">Muscle</tissue>
    </source>
</reference>
<protein>
    <submittedName>
        <fullName evidence="4">E3 herc2 ubiquitin-protein ligase</fullName>
    </submittedName>
</protein>
<name>A0A3L5TRR1_MYTGA</name>
<evidence type="ECO:0000259" key="2">
    <source>
        <dbReference type="PROSITE" id="PS50918"/>
    </source>
</evidence>
<dbReference type="InterPro" id="IPR010606">
    <property type="entry name" value="Mib_Herc2"/>
</dbReference>
<evidence type="ECO:0000256" key="1">
    <source>
        <dbReference type="SAM" id="MobiDB-lite"/>
    </source>
</evidence>
<dbReference type="SUPFAM" id="SSF117839">
    <property type="entry name" value="WWE domain"/>
    <property type="match status" value="1"/>
</dbReference>
<feature type="domain" description="WWE" evidence="2">
    <location>
        <begin position="136"/>
        <end position="219"/>
    </location>
</feature>
<comment type="caution">
    <text evidence="4">The sequence shown here is derived from an EMBL/GenBank/DDBJ whole genome shotgun (WGS) entry which is preliminary data.</text>
</comment>
<dbReference type="Gene3D" id="3.30.720.50">
    <property type="match status" value="1"/>
</dbReference>
<dbReference type="AlphaFoldDB" id="A0A3L5TRR1"/>
<feature type="non-terminal residue" evidence="4">
    <location>
        <position position="1"/>
    </location>
</feature>
<evidence type="ECO:0000313" key="4">
    <source>
        <dbReference type="EMBL" id="OPL32639.1"/>
    </source>
</evidence>
<feature type="region of interest" description="Disordered" evidence="1">
    <location>
        <begin position="204"/>
        <end position="227"/>
    </location>
</feature>
<keyword evidence="4" id="KW-0436">Ligase</keyword>
<dbReference type="GO" id="GO:0004842">
    <property type="term" value="F:ubiquitin-protein transferase activity"/>
    <property type="evidence" value="ECO:0007669"/>
    <property type="project" value="InterPro"/>
</dbReference>
<evidence type="ECO:0000259" key="3">
    <source>
        <dbReference type="PROSITE" id="PS51416"/>
    </source>
</evidence>
<dbReference type="Pfam" id="PF02825">
    <property type="entry name" value="WWE"/>
    <property type="match status" value="1"/>
</dbReference>
<dbReference type="EMBL" id="KV587930">
    <property type="protein sequence ID" value="OPL32639.1"/>
    <property type="molecule type" value="Genomic_DNA"/>
</dbReference>
<feature type="compositionally biased region" description="Basic and acidic residues" evidence="1">
    <location>
        <begin position="95"/>
        <end position="110"/>
    </location>
</feature>
<gene>
    <name evidence="4" type="ORF">AM593_00359</name>
</gene>
<organism evidence="4 5">
    <name type="scientific">Mytilus galloprovincialis</name>
    <name type="common">Mediterranean mussel</name>
    <dbReference type="NCBI Taxonomy" id="29158"/>
    <lineage>
        <taxon>Eukaryota</taxon>
        <taxon>Metazoa</taxon>
        <taxon>Spiralia</taxon>
        <taxon>Lophotrochozoa</taxon>
        <taxon>Mollusca</taxon>
        <taxon>Bivalvia</taxon>
        <taxon>Autobranchia</taxon>
        <taxon>Pteriomorphia</taxon>
        <taxon>Mytilida</taxon>
        <taxon>Mytiloidea</taxon>
        <taxon>Mytilidae</taxon>
        <taxon>Mytilinae</taxon>
        <taxon>Mytilus</taxon>
    </lineage>
</organism>
<keyword evidence="5" id="KW-1185">Reference proteome</keyword>
<dbReference type="SMR" id="A0A3L5TRR1"/>
<dbReference type="InterPro" id="IPR004170">
    <property type="entry name" value="WWE_dom"/>
</dbReference>
<sequence>MQCDETSTYNLRKVDEPRILVDEMIAVGCRVVRGHDWKFGNKDGGVGSLGTVLDVRPEGKAVVRWDSKRTGLYKMGHNGRFEIKVHGAPVRSRSKMNEHQSEYKSPHTSDSESEPESFRPRFRPTRDNATQEPNDYVIPIYSDATVSAIWEYEEGSEWRQYPNDINVKIEKAYQRKKTGKTIIEMDRTTGTKDTKGTVKLINLKQTDNAMAKNEKDKQKNNSTHDTT</sequence>